<dbReference type="OrthoDB" id="10067at2157"/>
<dbReference type="Pfam" id="PF01967">
    <property type="entry name" value="MoaC"/>
    <property type="match status" value="1"/>
</dbReference>
<dbReference type="InterPro" id="IPR023045">
    <property type="entry name" value="MoaC"/>
</dbReference>
<dbReference type="CDD" id="cd01419">
    <property type="entry name" value="MoaC_A"/>
    <property type="match status" value="1"/>
</dbReference>
<feature type="binding site" evidence="4">
    <location>
        <begin position="72"/>
        <end position="74"/>
    </location>
    <ligand>
        <name>substrate</name>
    </ligand>
</feature>
<dbReference type="EMBL" id="JMIY01000001">
    <property type="protein sequence ID" value="KCZ73269.1"/>
    <property type="molecule type" value="Genomic_DNA"/>
</dbReference>
<evidence type="ECO:0000256" key="3">
    <source>
        <dbReference type="ARBA" id="ARBA00023239"/>
    </source>
</evidence>
<comment type="pathway">
    <text evidence="1 4">Cofactor biosynthesis; molybdopterin biosynthesis.</text>
</comment>
<dbReference type="EC" id="4.6.1.17" evidence="4"/>
<dbReference type="NCBIfam" id="NF008999">
    <property type="entry name" value="PRK12343.1"/>
    <property type="match status" value="1"/>
</dbReference>
<evidence type="ECO:0000313" key="7">
    <source>
        <dbReference type="Proteomes" id="UP000027153"/>
    </source>
</evidence>
<dbReference type="GO" id="GO:0006777">
    <property type="term" value="P:Mo-molybdopterin cofactor biosynthetic process"/>
    <property type="evidence" value="ECO:0007669"/>
    <property type="project" value="UniProtKB-UniRule"/>
</dbReference>
<feature type="binding site" evidence="4">
    <location>
        <begin position="108"/>
        <end position="109"/>
    </location>
    <ligand>
        <name>substrate</name>
    </ligand>
</feature>
<sequence length="152" mass="16962">MFSHIQDDRARMVDISSKPDSVRRAVAMGEIQLKPRTLEAIKNRQIEKGEVLETARIAAIMAVKHTSFVIPMCHTIPITSIDVRFDVGIDIIKATVEVKSTGQTGVEMEALHGVSVALLTVWDMVKSAEKDETGNYPFTRIDNIRVLEKSKQ</sequence>
<keyword evidence="2 4" id="KW-0501">Molybdenum cofactor biosynthesis</keyword>
<dbReference type="GO" id="GO:0061799">
    <property type="term" value="F:cyclic pyranopterin monophosphate synthase activity"/>
    <property type="evidence" value="ECO:0007669"/>
    <property type="project" value="UniProtKB-UniRule"/>
</dbReference>
<dbReference type="UniPathway" id="UPA00344"/>
<dbReference type="PATRIC" id="fig|1392998.3.peg.694"/>
<comment type="catalytic activity">
    <reaction evidence="4">
        <text>(8S)-3',8-cyclo-7,8-dihydroguanosine 5'-triphosphate = cyclic pyranopterin phosphate + diphosphate</text>
        <dbReference type="Rhea" id="RHEA:49580"/>
        <dbReference type="ChEBI" id="CHEBI:33019"/>
        <dbReference type="ChEBI" id="CHEBI:59648"/>
        <dbReference type="ChEBI" id="CHEBI:131766"/>
        <dbReference type="EC" id="4.6.1.17"/>
    </reaction>
</comment>
<protein>
    <recommendedName>
        <fullName evidence="4">Probable cyclic pyranopterin monophosphate synthase</fullName>
        <ecNumber evidence="4">4.6.1.17</ecNumber>
    </recommendedName>
    <alternativeName>
        <fullName evidence="4">Molybdenum cofactor biosynthesis protein C</fullName>
    </alternativeName>
</protein>
<comment type="caution">
    <text evidence="6">The sequence shown here is derived from an EMBL/GenBank/DDBJ whole genome shotgun (WGS) entry which is preliminary data.</text>
</comment>
<evidence type="ECO:0000256" key="1">
    <source>
        <dbReference type="ARBA" id="ARBA00005046"/>
    </source>
</evidence>
<dbReference type="InterPro" id="IPR002820">
    <property type="entry name" value="Mopterin_CF_biosynth-C_dom"/>
</dbReference>
<proteinExistence type="inferred from homology"/>
<feature type="active site" evidence="4">
    <location>
        <position position="123"/>
    </location>
</feature>
<dbReference type="SUPFAM" id="SSF55040">
    <property type="entry name" value="Molybdenum cofactor biosynthesis protein C, MoaC"/>
    <property type="match status" value="1"/>
</dbReference>
<feature type="domain" description="Molybdopterin cofactor biosynthesis C (MoaC)" evidence="5">
    <location>
        <begin position="12"/>
        <end position="151"/>
    </location>
</feature>
<accession>A0A062VC37</accession>
<dbReference type="InterPro" id="IPR023047">
    <property type="entry name" value="Mo_CF_biosynth-C_arc"/>
</dbReference>
<dbReference type="InterPro" id="IPR036522">
    <property type="entry name" value="MoaC_sf"/>
</dbReference>
<evidence type="ECO:0000256" key="2">
    <source>
        <dbReference type="ARBA" id="ARBA00023150"/>
    </source>
</evidence>
<dbReference type="NCBIfam" id="TIGR00581">
    <property type="entry name" value="moaC"/>
    <property type="match status" value="1"/>
</dbReference>
<reference evidence="6 7" key="1">
    <citation type="journal article" date="2013" name="Nature">
        <title>Anaerobic oxidation of methane coupled to nitrate reduction in a novel archaeal lineage.</title>
        <authorList>
            <person name="Haroon M.F."/>
            <person name="Hu S."/>
            <person name="Shi Y."/>
            <person name="Imelfort M."/>
            <person name="Keller J."/>
            <person name="Hugenholtz P."/>
            <person name="Yuan Z."/>
            <person name="Tyson G.W."/>
        </authorList>
    </citation>
    <scope>NUCLEOTIDE SEQUENCE [LARGE SCALE GENOMIC DNA]</scope>
    <source>
        <strain evidence="6 7">ANME-2d</strain>
    </source>
</reference>
<dbReference type="Proteomes" id="UP000027153">
    <property type="component" value="Unassembled WGS sequence"/>
</dbReference>
<name>A0A062VC37_9EURY</name>
<comment type="function">
    <text evidence="4">Catalyzes the conversion of (8S)-3',8-cyclo-7,8-dihydroguanosine 5'-triphosphate to cyclic pyranopterin monophosphate (cPMP).</text>
</comment>
<evidence type="ECO:0000259" key="5">
    <source>
        <dbReference type="Pfam" id="PF01967"/>
    </source>
</evidence>
<dbReference type="Gene3D" id="3.30.70.640">
    <property type="entry name" value="Molybdopterin cofactor biosynthesis C (MoaC) domain"/>
    <property type="match status" value="1"/>
</dbReference>
<dbReference type="AlphaFoldDB" id="A0A062VC37"/>
<dbReference type="RefSeq" id="WP_048088567.1">
    <property type="nucleotide sequence ID" value="NZ_JMIY01000001.1"/>
</dbReference>
<evidence type="ECO:0000256" key="4">
    <source>
        <dbReference type="HAMAP-Rule" id="MF_01224"/>
    </source>
</evidence>
<organism evidence="6 7">
    <name type="scientific">Candidatus Methanoperedens nitratireducens</name>
    <dbReference type="NCBI Taxonomy" id="1392998"/>
    <lineage>
        <taxon>Archaea</taxon>
        <taxon>Methanobacteriati</taxon>
        <taxon>Methanobacteriota</taxon>
        <taxon>Stenosarchaea group</taxon>
        <taxon>Methanomicrobia</taxon>
        <taxon>Methanosarcinales</taxon>
        <taxon>ANME-2 cluster</taxon>
        <taxon>Candidatus Methanoperedentaceae</taxon>
        <taxon>Candidatus Methanoperedens</taxon>
    </lineage>
</organism>
<dbReference type="HAMAP" id="MF_01224_A">
    <property type="entry name" value="MoaC_A"/>
    <property type="match status" value="1"/>
</dbReference>
<comment type="subunit">
    <text evidence="4">Homohexamer; trimer of dimers.</text>
</comment>
<keyword evidence="3 4" id="KW-0456">Lyase</keyword>
<evidence type="ECO:0000313" key="6">
    <source>
        <dbReference type="EMBL" id="KCZ73269.1"/>
    </source>
</evidence>
<comment type="similarity">
    <text evidence="4">Belongs to the MoaC family.</text>
</comment>
<gene>
    <name evidence="4" type="primary">moaC</name>
    <name evidence="6" type="ORF">ANME2D_00335</name>
</gene>
<keyword evidence="7" id="KW-1185">Reference proteome</keyword>